<name>A0A2G8SLK0_9APHY</name>
<protein>
    <submittedName>
        <fullName evidence="1">Uncharacterized protein</fullName>
    </submittedName>
</protein>
<accession>A0A2G8SLK0</accession>
<comment type="caution">
    <text evidence="1">The sequence shown here is derived from an EMBL/GenBank/DDBJ whole genome shotgun (WGS) entry which is preliminary data.</text>
</comment>
<dbReference type="AlphaFoldDB" id="A0A2G8SLK0"/>
<keyword evidence="2" id="KW-1185">Reference proteome</keyword>
<reference evidence="1 2" key="1">
    <citation type="journal article" date="2015" name="Sci. Rep.">
        <title>Chromosome-level genome map provides insights into diverse defense mechanisms in the medicinal fungus Ganoderma sinense.</title>
        <authorList>
            <person name="Zhu Y."/>
            <person name="Xu J."/>
            <person name="Sun C."/>
            <person name="Zhou S."/>
            <person name="Xu H."/>
            <person name="Nelson D.R."/>
            <person name="Qian J."/>
            <person name="Song J."/>
            <person name="Luo H."/>
            <person name="Xiang L."/>
            <person name="Li Y."/>
            <person name="Xu Z."/>
            <person name="Ji A."/>
            <person name="Wang L."/>
            <person name="Lu S."/>
            <person name="Hayward A."/>
            <person name="Sun W."/>
            <person name="Li X."/>
            <person name="Schwartz D.C."/>
            <person name="Wang Y."/>
            <person name="Chen S."/>
        </authorList>
    </citation>
    <scope>NUCLEOTIDE SEQUENCE [LARGE SCALE GENOMIC DNA]</scope>
    <source>
        <strain evidence="1 2">ZZ0214-1</strain>
    </source>
</reference>
<gene>
    <name evidence="1" type="ORF">GSI_03426</name>
</gene>
<dbReference type="EMBL" id="AYKW01000005">
    <property type="protein sequence ID" value="PIL34647.1"/>
    <property type="molecule type" value="Genomic_DNA"/>
</dbReference>
<evidence type="ECO:0000313" key="1">
    <source>
        <dbReference type="EMBL" id="PIL34647.1"/>
    </source>
</evidence>
<organism evidence="1 2">
    <name type="scientific">Ganoderma sinense ZZ0214-1</name>
    <dbReference type="NCBI Taxonomy" id="1077348"/>
    <lineage>
        <taxon>Eukaryota</taxon>
        <taxon>Fungi</taxon>
        <taxon>Dikarya</taxon>
        <taxon>Basidiomycota</taxon>
        <taxon>Agaricomycotina</taxon>
        <taxon>Agaricomycetes</taxon>
        <taxon>Polyporales</taxon>
        <taxon>Polyporaceae</taxon>
        <taxon>Ganoderma</taxon>
    </lineage>
</organism>
<evidence type="ECO:0000313" key="2">
    <source>
        <dbReference type="Proteomes" id="UP000230002"/>
    </source>
</evidence>
<proteinExistence type="predicted"/>
<dbReference type="Proteomes" id="UP000230002">
    <property type="component" value="Unassembled WGS sequence"/>
</dbReference>
<sequence>MPTLLTDRSDLVLGIRIMLGRGAAGAGAGAGGALGVVRYTIPVPVLGLSLDMLDGGELSPAGLGLDGDWDGKVTPATGGALEAVEVERAVVACGWRRPWEGIWRRLGALAGPALAQRGVQVVGVDADIDVALEGVRKLPCA</sequence>